<name>A0AAT9HC94_9ACTN</name>
<gene>
    <name evidence="1" type="ORF">SHKM778_14040</name>
</gene>
<organism evidence="1">
    <name type="scientific">Streptomyces haneummycinicus</name>
    <dbReference type="NCBI Taxonomy" id="3074435"/>
    <lineage>
        <taxon>Bacteria</taxon>
        <taxon>Bacillati</taxon>
        <taxon>Actinomycetota</taxon>
        <taxon>Actinomycetes</taxon>
        <taxon>Kitasatosporales</taxon>
        <taxon>Streptomycetaceae</taxon>
        <taxon>Streptomyces</taxon>
    </lineage>
</organism>
<dbReference type="EMBL" id="AP035768">
    <property type="protein sequence ID" value="BFO15016.1"/>
    <property type="molecule type" value="Genomic_DNA"/>
</dbReference>
<reference evidence="1" key="2">
    <citation type="submission" date="2024-07" db="EMBL/GenBank/DDBJ databases">
        <title>Streptomyces haneummycinica sp. nov., a new antibiotic-producing actinobacterium isolated from marine sediment.</title>
        <authorList>
            <person name="Uemura M."/>
            <person name="Hamada M."/>
            <person name="Hirano S."/>
            <person name="Kobayashi K."/>
            <person name="Ohshiro T."/>
            <person name="Kobayashi T."/>
            <person name="Terahara T."/>
        </authorList>
    </citation>
    <scope>NUCLEOTIDE SEQUENCE</scope>
    <source>
        <strain evidence="1">KM77-8</strain>
    </source>
</reference>
<proteinExistence type="predicted"/>
<reference evidence="1" key="1">
    <citation type="submission" date="2024-06" db="EMBL/GenBank/DDBJ databases">
        <authorList>
            <consortium name="consrtm"/>
            <person name="Uemura M."/>
            <person name="Terahara T."/>
        </authorList>
    </citation>
    <scope>NUCLEOTIDE SEQUENCE</scope>
    <source>
        <strain evidence="1">KM77-8</strain>
    </source>
</reference>
<sequence length="162" mass="16934">MRTSKPLRAFCRRAYFSAFRRSFARAVSSSSAASSSEPLATAQERSASAADRWAPGPASGLLSLCGSAAAVTRAAAEGSISARSTVPALSAEIRLSRGTSRSTIFDSFTGSPHQRALRTRVTSSSSVSTFFTVKGPAVTLSFLRAPSLKASGVPMTSFGYRV</sequence>
<accession>A0AAT9HC94</accession>
<protein>
    <submittedName>
        <fullName evidence="1">Uncharacterized protein</fullName>
    </submittedName>
</protein>
<evidence type="ECO:0000313" key="1">
    <source>
        <dbReference type="EMBL" id="BFO15016.1"/>
    </source>
</evidence>
<dbReference type="AlphaFoldDB" id="A0AAT9HC94"/>